<name>A0ABX1LTP3_9CYAN</name>
<keyword evidence="3" id="KW-1185">Reference proteome</keyword>
<dbReference type="RefSeq" id="WP_169364267.1">
    <property type="nucleotide sequence ID" value="NZ_JAAVJL010000001.1"/>
</dbReference>
<organism evidence="2 3">
    <name type="scientific">Pseudanabaena yagii GIHE-NHR1</name>
    <dbReference type="NCBI Taxonomy" id="2722753"/>
    <lineage>
        <taxon>Bacteria</taxon>
        <taxon>Bacillati</taxon>
        <taxon>Cyanobacteriota</taxon>
        <taxon>Cyanophyceae</taxon>
        <taxon>Pseudanabaenales</taxon>
        <taxon>Pseudanabaenaceae</taxon>
        <taxon>Pseudanabaena</taxon>
        <taxon>Pseudanabaena yagii</taxon>
    </lineage>
</organism>
<gene>
    <name evidence="2" type="ORF">HC246_16090</name>
</gene>
<comment type="caution">
    <text evidence="2">The sequence shown here is derived from an EMBL/GenBank/DDBJ whole genome shotgun (WGS) entry which is preliminary data.</text>
</comment>
<evidence type="ECO:0000313" key="2">
    <source>
        <dbReference type="EMBL" id="NMF59494.1"/>
    </source>
</evidence>
<reference evidence="2 3" key="1">
    <citation type="submission" date="2020-03" db="EMBL/GenBank/DDBJ databases">
        <title>Draft Genome Sequence of 2-Methylisoborneol Producing Pseudanabaena yagii Strain GIHE-NHR1 Isolated from North Han River in South Korea.</title>
        <authorList>
            <person name="Jeong J."/>
        </authorList>
    </citation>
    <scope>NUCLEOTIDE SEQUENCE [LARGE SCALE GENOMIC DNA]</scope>
    <source>
        <strain evidence="2 3">GIHE-NHR1</strain>
    </source>
</reference>
<evidence type="ECO:0000313" key="3">
    <source>
        <dbReference type="Proteomes" id="UP000738376"/>
    </source>
</evidence>
<feature type="compositionally biased region" description="Polar residues" evidence="1">
    <location>
        <begin position="62"/>
        <end position="77"/>
    </location>
</feature>
<feature type="region of interest" description="Disordered" evidence="1">
    <location>
        <begin position="62"/>
        <end position="81"/>
    </location>
</feature>
<evidence type="ECO:0000256" key="1">
    <source>
        <dbReference type="SAM" id="MobiDB-lite"/>
    </source>
</evidence>
<sequence>MLDSSDIYLPFNTFTPSTTNARTGSWWQESFARSTNWWQQFSQVVSEQSVFETLDDGLDSQNLSPNQDISNIATNPLTGKEDGKSLVGEELGKYQLSMSNTSQSGNLDFFSVSSNSQNNDSLAISQQIFNNDFDINAIAPISSALSNTVSFGNKDNLQLTASTSNNFKLDDSRSFGLWWLSEGALWSFH</sequence>
<accession>A0ABX1LTP3</accession>
<protein>
    <submittedName>
        <fullName evidence="2">Uncharacterized protein</fullName>
    </submittedName>
</protein>
<dbReference type="Proteomes" id="UP000738376">
    <property type="component" value="Unassembled WGS sequence"/>
</dbReference>
<dbReference type="EMBL" id="JAAVJL010000001">
    <property type="protein sequence ID" value="NMF59494.1"/>
    <property type="molecule type" value="Genomic_DNA"/>
</dbReference>
<proteinExistence type="predicted"/>